<dbReference type="EMBL" id="CM042046">
    <property type="protein sequence ID" value="KAI3676259.1"/>
    <property type="molecule type" value="Genomic_DNA"/>
</dbReference>
<accession>A0ACB8XY57</accession>
<keyword evidence="2" id="KW-1185">Reference proteome</keyword>
<reference evidence="1 2" key="2">
    <citation type="journal article" date="2022" name="Mol. Ecol. Resour.">
        <title>The genomes of chicory, endive, great burdock and yacon provide insights into Asteraceae paleo-polyploidization history and plant inulin production.</title>
        <authorList>
            <person name="Fan W."/>
            <person name="Wang S."/>
            <person name="Wang H."/>
            <person name="Wang A."/>
            <person name="Jiang F."/>
            <person name="Liu H."/>
            <person name="Zhao H."/>
            <person name="Xu D."/>
            <person name="Zhang Y."/>
        </authorList>
    </citation>
    <scope>NUCLEOTIDE SEQUENCE [LARGE SCALE GENOMIC DNA]</scope>
    <source>
        <strain evidence="2">cv. Yunnan</strain>
        <tissue evidence="1">Leaves</tissue>
    </source>
</reference>
<evidence type="ECO:0000313" key="2">
    <source>
        <dbReference type="Proteomes" id="UP001056120"/>
    </source>
</evidence>
<sequence>MNDITEDAKQANFVNNRPRQSDCLLKLKRETSYWRRPYSQFGLLVGKIEEVTSISTYVPIISWEYVDGNLVLKRENGSVENFNSIDLLCINKRSPLNLAELPMVNEEKNEKANCIE</sequence>
<reference evidence="2" key="1">
    <citation type="journal article" date="2022" name="Mol. Ecol. Resour.">
        <title>The genomes of chicory, endive, great burdock and yacon provide insights into Asteraceae palaeo-polyploidization history and plant inulin production.</title>
        <authorList>
            <person name="Fan W."/>
            <person name="Wang S."/>
            <person name="Wang H."/>
            <person name="Wang A."/>
            <person name="Jiang F."/>
            <person name="Liu H."/>
            <person name="Zhao H."/>
            <person name="Xu D."/>
            <person name="Zhang Y."/>
        </authorList>
    </citation>
    <scope>NUCLEOTIDE SEQUENCE [LARGE SCALE GENOMIC DNA]</scope>
    <source>
        <strain evidence="2">cv. Yunnan</strain>
    </source>
</reference>
<proteinExistence type="predicted"/>
<gene>
    <name evidence="1" type="ORF">L1987_85863</name>
</gene>
<dbReference type="Proteomes" id="UP001056120">
    <property type="component" value="Linkage Group LG29"/>
</dbReference>
<comment type="caution">
    <text evidence="1">The sequence shown here is derived from an EMBL/GenBank/DDBJ whole genome shotgun (WGS) entry which is preliminary data.</text>
</comment>
<organism evidence="1 2">
    <name type="scientific">Smallanthus sonchifolius</name>
    <dbReference type="NCBI Taxonomy" id="185202"/>
    <lineage>
        <taxon>Eukaryota</taxon>
        <taxon>Viridiplantae</taxon>
        <taxon>Streptophyta</taxon>
        <taxon>Embryophyta</taxon>
        <taxon>Tracheophyta</taxon>
        <taxon>Spermatophyta</taxon>
        <taxon>Magnoliopsida</taxon>
        <taxon>eudicotyledons</taxon>
        <taxon>Gunneridae</taxon>
        <taxon>Pentapetalae</taxon>
        <taxon>asterids</taxon>
        <taxon>campanulids</taxon>
        <taxon>Asterales</taxon>
        <taxon>Asteraceae</taxon>
        <taxon>Asteroideae</taxon>
        <taxon>Heliantheae alliance</taxon>
        <taxon>Millerieae</taxon>
        <taxon>Smallanthus</taxon>
    </lineage>
</organism>
<protein>
    <submittedName>
        <fullName evidence="1">Uncharacterized protein</fullName>
    </submittedName>
</protein>
<name>A0ACB8XY57_9ASTR</name>
<evidence type="ECO:0000313" key="1">
    <source>
        <dbReference type="EMBL" id="KAI3676259.1"/>
    </source>
</evidence>